<evidence type="ECO:0000313" key="1">
    <source>
        <dbReference type="EMBL" id="ACU17845.1"/>
    </source>
</evidence>
<organism evidence="1">
    <name type="scientific">Glycine max</name>
    <name type="common">Soybean</name>
    <name type="synonym">Glycine hispida</name>
    <dbReference type="NCBI Taxonomy" id="3847"/>
    <lineage>
        <taxon>Eukaryota</taxon>
        <taxon>Viridiplantae</taxon>
        <taxon>Streptophyta</taxon>
        <taxon>Embryophyta</taxon>
        <taxon>Tracheophyta</taxon>
        <taxon>Spermatophyta</taxon>
        <taxon>Magnoliopsida</taxon>
        <taxon>eudicotyledons</taxon>
        <taxon>Gunneridae</taxon>
        <taxon>Pentapetalae</taxon>
        <taxon>rosids</taxon>
        <taxon>fabids</taxon>
        <taxon>Fabales</taxon>
        <taxon>Fabaceae</taxon>
        <taxon>Papilionoideae</taxon>
        <taxon>50 kb inversion clade</taxon>
        <taxon>NPAAA clade</taxon>
        <taxon>indigoferoid/millettioid clade</taxon>
        <taxon>Phaseoleae</taxon>
        <taxon>Glycine</taxon>
        <taxon>Glycine subgen. Soja</taxon>
    </lineage>
</organism>
<dbReference type="AlphaFoldDB" id="C6T7P3"/>
<reference evidence="1" key="1">
    <citation type="submission" date="2009-08" db="EMBL/GenBank/DDBJ databases">
        <authorList>
            <person name="Cheung F."/>
            <person name="Xiao Y."/>
            <person name="Chan A."/>
            <person name="Moskal W."/>
            <person name="Town C.D."/>
        </authorList>
    </citation>
    <scope>NUCLEOTIDE SEQUENCE</scope>
</reference>
<sequence length="119" mass="13689">MAVRVLAVVIITDSATSPRERYVIILLAVPPGLHPINIKPAAKCGARFKSVLMRNQEWHHLKFVSNLHNHIVVLLWVYNMHKNFLAQIPRVEVLWTKVPNTGVVKRHFKYSWGLKGNSY</sequence>
<name>C6T7P3_SOYBN</name>
<protein>
    <submittedName>
        <fullName evidence="1">Uncharacterized protein</fullName>
    </submittedName>
</protein>
<proteinExistence type="evidence at transcript level"/>
<dbReference type="EMBL" id="BT093476">
    <property type="protein sequence ID" value="ACU17845.1"/>
    <property type="molecule type" value="mRNA"/>
</dbReference>
<accession>C6T7P3</accession>